<keyword evidence="3" id="KW-1185">Reference proteome</keyword>
<dbReference type="Proteomes" id="UP000639516">
    <property type="component" value="Unassembled WGS sequence"/>
</dbReference>
<evidence type="ECO:0000313" key="3">
    <source>
        <dbReference type="Proteomes" id="UP000639516"/>
    </source>
</evidence>
<evidence type="ECO:0000313" key="2">
    <source>
        <dbReference type="EMBL" id="MBC9980005.1"/>
    </source>
</evidence>
<comment type="caution">
    <text evidence="2">The sequence shown here is derived from an EMBL/GenBank/DDBJ whole genome shotgun (WGS) entry which is preliminary data.</text>
</comment>
<evidence type="ECO:0000256" key="1">
    <source>
        <dbReference type="SAM" id="MobiDB-lite"/>
    </source>
</evidence>
<feature type="region of interest" description="Disordered" evidence="1">
    <location>
        <begin position="1"/>
        <end position="45"/>
    </location>
</feature>
<accession>A0ABR7U7P5</accession>
<dbReference type="EMBL" id="JAATTO010000023">
    <property type="protein sequence ID" value="MBC9980005.1"/>
    <property type="molecule type" value="Genomic_DNA"/>
</dbReference>
<dbReference type="RefSeq" id="WP_188104921.1">
    <property type="nucleotide sequence ID" value="NZ_JAANIH010000043.1"/>
</dbReference>
<protein>
    <recommendedName>
        <fullName evidence="4">DUF3606 domain-containing protein</fullName>
    </recommendedName>
</protein>
<name>A0ABR7U7P5_9BRAD</name>
<organism evidence="2 3">
    <name type="scientific">Bradyrhizobium campsiandrae</name>
    <dbReference type="NCBI Taxonomy" id="1729892"/>
    <lineage>
        <taxon>Bacteria</taxon>
        <taxon>Pseudomonadati</taxon>
        <taxon>Pseudomonadota</taxon>
        <taxon>Alphaproteobacteria</taxon>
        <taxon>Hyphomicrobiales</taxon>
        <taxon>Nitrobacteraceae</taxon>
        <taxon>Bradyrhizobium</taxon>
    </lineage>
</organism>
<sequence length="62" mass="6921">MGKDGEAAHESAAVPKEEMLAPDHGKREVETNRSDRTLKNALEDDEVREALKLHRQRLGNGL</sequence>
<proteinExistence type="predicted"/>
<evidence type="ECO:0008006" key="4">
    <source>
        <dbReference type="Google" id="ProtNLM"/>
    </source>
</evidence>
<gene>
    <name evidence="2" type="ORF">HA482_17525</name>
</gene>
<reference evidence="2 3" key="1">
    <citation type="journal article" date="2020" name="Arch. Microbiol.">
        <title>Bradyrhizobium campsiandrae sp. nov., a nitrogen-fixing bacterial strain isolated from a native leguminous tree from the Amazon adapted to flooded conditions.</title>
        <authorList>
            <person name="Cabral Michel D."/>
            <person name="Martins da Costa E."/>
            <person name="Azarias Guimaraes A."/>
            <person name="Soares de Carvalho T."/>
            <person name="Santos de Castro Caputo P."/>
            <person name="Willems A."/>
            <person name="de Souza Moreira F.M."/>
        </authorList>
    </citation>
    <scope>NUCLEOTIDE SEQUENCE [LARGE SCALE GENOMIC DNA]</scope>
    <source>
        <strain evidence="3">INPA 384B</strain>
    </source>
</reference>